<keyword evidence="1" id="KW-0812">Transmembrane</keyword>
<feature type="transmembrane region" description="Helical" evidence="1">
    <location>
        <begin position="210"/>
        <end position="241"/>
    </location>
</feature>
<evidence type="ECO:0000259" key="2">
    <source>
        <dbReference type="Pfam" id="PF02517"/>
    </source>
</evidence>
<feature type="domain" description="CAAX prenyl protease 2/Lysostaphin resistance protein A-like" evidence="2">
    <location>
        <begin position="394"/>
        <end position="487"/>
    </location>
</feature>
<dbReference type="EMBL" id="CP036276">
    <property type="protein sequence ID" value="QDU44904.1"/>
    <property type="molecule type" value="Genomic_DNA"/>
</dbReference>
<dbReference type="RefSeq" id="WP_145377189.1">
    <property type="nucleotide sequence ID" value="NZ_CP036276.1"/>
</dbReference>
<protein>
    <submittedName>
        <fullName evidence="3">CAAX amino terminal protease self-immunity</fullName>
    </submittedName>
</protein>
<reference evidence="3 4" key="1">
    <citation type="submission" date="2019-02" db="EMBL/GenBank/DDBJ databases">
        <title>Deep-cultivation of Planctomycetes and their phenomic and genomic characterization uncovers novel biology.</title>
        <authorList>
            <person name="Wiegand S."/>
            <person name="Jogler M."/>
            <person name="Boedeker C."/>
            <person name="Pinto D."/>
            <person name="Vollmers J."/>
            <person name="Rivas-Marin E."/>
            <person name="Kohn T."/>
            <person name="Peeters S.H."/>
            <person name="Heuer A."/>
            <person name="Rast P."/>
            <person name="Oberbeckmann S."/>
            <person name="Bunk B."/>
            <person name="Jeske O."/>
            <person name="Meyerdierks A."/>
            <person name="Storesund J.E."/>
            <person name="Kallscheuer N."/>
            <person name="Luecker S."/>
            <person name="Lage O.M."/>
            <person name="Pohl T."/>
            <person name="Merkel B.J."/>
            <person name="Hornburger P."/>
            <person name="Mueller R.-W."/>
            <person name="Bruemmer F."/>
            <person name="Labrenz M."/>
            <person name="Spormann A.M."/>
            <person name="Op den Camp H."/>
            <person name="Overmann J."/>
            <person name="Amann R."/>
            <person name="Jetten M.S.M."/>
            <person name="Mascher T."/>
            <person name="Medema M.H."/>
            <person name="Devos D.P."/>
            <person name="Kaster A.-K."/>
            <person name="Ovreas L."/>
            <person name="Rohde M."/>
            <person name="Galperin M.Y."/>
            <person name="Jogler C."/>
        </authorList>
    </citation>
    <scope>NUCLEOTIDE SEQUENCE [LARGE SCALE GENOMIC DNA]</scope>
    <source>
        <strain evidence="3 4">Mal52</strain>
    </source>
</reference>
<dbReference type="Proteomes" id="UP000319383">
    <property type="component" value="Chromosome"/>
</dbReference>
<dbReference type="GO" id="GO:0004175">
    <property type="term" value="F:endopeptidase activity"/>
    <property type="evidence" value="ECO:0007669"/>
    <property type="project" value="UniProtKB-ARBA"/>
</dbReference>
<keyword evidence="3" id="KW-0378">Hydrolase</keyword>
<dbReference type="GO" id="GO:0080120">
    <property type="term" value="P:CAAX-box protein maturation"/>
    <property type="evidence" value="ECO:0007669"/>
    <property type="project" value="UniProtKB-ARBA"/>
</dbReference>
<gene>
    <name evidence="3" type="ORF">Mal52_33900</name>
</gene>
<organism evidence="3 4">
    <name type="scientific">Symmachiella dynata</name>
    <dbReference type="NCBI Taxonomy" id="2527995"/>
    <lineage>
        <taxon>Bacteria</taxon>
        <taxon>Pseudomonadati</taxon>
        <taxon>Planctomycetota</taxon>
        <taxon>Planctomycetia</taxon>
        <taxon>Planctomycetales</taxon>
        <taxon>Planctomycetaceae</taxon>
        <taxon>Symmachiella</taxon>
    </lineage>
</organism>
<evidence type="ECO:0000313" key="4">
    <source>
        <dbReference type="Proteomes" id="UP000319383"/>
    </source>
</evidence>
<dbReference type="InterPro" id="IPR003675">
    <property type="entry name" value="Rce1/LyrA-like_dom"/>
</dbReference>
<dbReference type="KEGG" id="sdyn:Mal52_33900"/>
<keyword evidence="1" id="KW-0472">Membrane</keyword>
<keyword evidence="3" id="KW-0645">Protease</keyword>
<name>A0A517ZQZ0_9PLAN</name>
<dbReference type="Pfam" id="PF02517">
    <property type="entry name" value="Rce1-like"/>
    <property type="match status" value="1"/>
</dbReference>
<accession>A0A517ZQZ0</accession>
<proteinExistence type="predicted"/>
<dbReference type="AlphaFoldDB" id="A0A517ZQZ0"/>
<feature type="transmembrane region" description="Helical" evidence="1">
    <location>
        <begin position="451"/>
        <end position="468"/>
    </location>
</feature>
<feature type="transmembrane region" description="Helical" evidence="1">
    <location>
        <begin position="480"/>
        <end position="498"/>
    </location>
</feature>
<feature type="transmembrane region" description="Helical" evidence="1">
    <location>
        <begin position="427"/>
        <end position="445"/>
    </location>
</feature>
<dbReference type="GO" id="GO:0006508">
    <property type="term" value="P:proteolysis"/>
    <property type="evidence" value="ECO:0007669"/>
    <property type="project" value="UniProtKB-KW"/>
</dbReference>
<sequence length="499" mass="54761">MHNEEPAALIFEDEDNTDIPVRRGFPRIAWLVILAMVGFVTYMQNGGRGEPHPLEDEESAPQDIIMLLQSRYLVGAASLWQDQDKLTAHKLYEQAAPLNQGTIEQRLKFAIVAEELAGAEEALSVLSDINDRVETSGFELNNQQLELRDALTALMTDYAAEEWTAPTVTPHQRQLIKDQLGWFGDLALAPKQGANEAARSAIIRSAQQTAIALLGSAGLFCLFLMVGIMVLVLFTAAYVTGSVQSAIHCGHSNHAGIYPETFAFWLLLFFVLTQSASYLVQDDRYRTLAMAAAMFGSLFALAWPRLRGIPWRQIRSDIGWTAGKRPLAEPAIGVGSYIMTIPFLFVGFLASVILMFVTGLVEPVGGGGDEFSPTSLPSHPIVSTVATADWFMVFQLYLVAAIGAPVVEETMFRGVMYRHLRECSHRWGFLLSFLFSALINSFIFAVIHPQGLVAVPALMAIAFGLTLAREWRGTLIPSMIAHGIHNGLLLTVLLLAIGN</sequence>
<feature type="transmembrane region" description="Helical" evidence="1">
    <location>
        <begin position="262"/>
        <end position="281"/>
    </location>
</feature>
<feature type="transmembrane region" description="Helical" evidence="1">
    <location>
        <begin position="381"/>
        <end position="407"/>
    </location>
</feature>
<evidence type="ECO:0000313" key="3">
    <source>
        <dbReference type="EMBL" id="QDU44904.1"/>
    </source>
</evidence>
<keyword evidence="1" id="KW-1133">Transmembrane helix</keyword>
<feature type="transmembrane region" description="Helical" evidence="1">
    <location>
        <begin position="28"/>
        <end position="44"/>
    </location>
</feature>
<evidence type="ECO:0000256" key="1">
    <source>
        <dbReference type="SAM" id="Phobius"/>
    </source>
</evidence>
<keyword evidence="4" id="KW-1185">Reference proteome</keyword>
<feature type="transmembrane region" description="Helical" evidence="1">
    <location>
        <begin position="334"/>
        <end position="361"/>
    </location>
</feature>